<evidence type="ECO:0000313" key="2">
    <source>
        <dbReference type="Proteomes" id="UP001600888"/>
    </source>
</evidence>
<proteinExistence type="predicted"/>
<dbReference type="EMBL" id="JBAWTH010000018">
    <property type="protein sequence ID" value="KAL2288055.1"/>
    <property type="molecule type" value="Genomic_DNA"/>
</dbReference>
<name>A0ABR4F0H1_9PEZI</name>
<dbReference type="Proteomes" id="UP001600888">
    <property type="component" value="Unassembled WGS sequence"/>
</dbReference>
<sequence>MAQAPSRFRGNIPIHLRRREGKRRVALKLEVAAGGDDGQLPSFLLTILILFISSVPVSHSVTPRASLKPADQPIPTAKNWYVRSLGAGVKSRHQPGSSSVFISAFRPRSRTGLKLDLNLDPGTHCPNSQLAWSDETLRS</sequence>
<organism evidence="1 2">
    <name type="scientific">Diaporthe vaccinii</name>
    <dbReference type="NCBI Taxonomy" id="105482"/>
    <lineage>
        <taxon>Eukaryota</taxon>
        <taxon>Fungi</taxon>
        <taxon>Dikarya</taxon>
        <taxon>Ascomycota</taxon>
        <taxon>Pezizomycotina</taxon>
        <taxon>Sordariomycetes</taxon>
        <taxon>Sordariomycetidae</taxon>
        <taxon>Diaporthales</taxon>
        <taxon>Diaporthaceae</taxon>
        <taxon>Diaporthe</taxon>
        <taxon>Diaporthe eres species complex</taxon>
    </lineage>
</organism>
<reference evidence="1 2" key="1">
    <citation type="submission" date="2024-03" db="EMBL/GenBank/DDBJ databases">
        <title>A high-quality draft genome sequence of Diaporthe vaccinii, a causative agent of upright dieback and viscid rot disease in cranberry plants.</title>
        <authorList>
            <person name="Sarrasin M."/>
            <person name="Lang B.F."/>
            <person name="Burger G."/>
        </authorList>
    </citation>
    <scope>NUCLEOTIDE SEQUENCE [LARGE SCALE GENOMIC DNA]</scope>
    <source>
        <strain evidence="1 2">IS7</strain>
    </source>
</reference>
<evidence type="ECO:0000313" key="1">
    <source>
        <dbReference type="EMBL" id="KAL2288055.1"/>
    </source>
</evidence>
<keyword evidence="2" id="KW-1185">Reference proteome</keyword>
<accession>A0ABR4F0H1</accession>
<gene>
    <name evidence="1" type="ORF">FJTKL_04781</name>
</gene>
<comment type="caution">
    <text evidence="1">The sequence shown here is derived from an EMBL/GenBank/DDBJ whole genome shotgun (WGS) entry which is preliminary data.</text>
</comment>
<protein>
    <submittedName>
        <fullName evidence="1">Uncharacterized protein</fullName>
    </submittedName>
</protein>